<gene>
    <name evidence="3" type="ORF">SSGG_00232</name>
</gene>
<dbReference type="Pfam" id="PF20148">
    <property type="entry name" value="DUF6531"/>
    <property type="match status" value="1"/>
</dbReference>
<feature type="region of interest" description="Disordered" evidence="1">
    <location>
        <begin position="1"/>
        <end position="151"/>
    </location>
</feature>
<reference evidence="4" key="2">
    <citation type="submission" date="2008-12" db="EMBL/GenBank/DDBJ databases">
        <title>Annotation of Streptomyces roseosporus strain NRRL 15998.</title>
        <authorList>
            <consortium name="The Broad Institute Genome Sequencing Platform"/>
            <consortium name="Broad Institute Microbial Sequencing Center"/>
            <person name="Fischbach M."/>
            <person name="Ward D."/>
            <person name="Young S."/>
            <person name="Kodira C.D."/>
            <person name="Zeng Q."/>
            <person name="Koehrsen M."/>
            <person name="Godfrey P."/>
            <person name="Alvarado L."/>
            <person name="Berlin A.M."/>
            <person name="Borenstein D."/>
            <person name="Chen Z."/>
            <person name="Engels R."/>
            <person name="Freedman E."/>
            <person name="Gellesch M."/>
            <person name="Goldberg J."/>
            <person name="Griggs A."/>
            <person name="Gujja S."/>
            <person name="Heiman D.I."/>
            <person name="Hepburn T.A."/>
            <person name="Howarth C."/>
            <person name="Jen D."/>
            <person name="Larson L."/>
            <person name="Lewis B."/>
            <person name="Mehta T."/>
            <person name="Park D."/>
            <person name="Pearson M."/>
            <person name="Roberts A."/>
            <person name="Saif S."/>
            <person name="Shea T.D."/>
            <person name="Shenoy N."/>
            <person name="Sisk P."/>
            <person name="Stolte C."/>
            <person name="Sykes S.N."/>
            <person name="Walk T."/>
            <person name="White J."/>
            <person name="Yandava C."/>
            <person name="Straight P."/>
            <person name="Clardy J."/>
            <person name="Hung D."/>
            <person name="Kolter R."/>
            <person name="Mekalanos J."/>
            <person name="Walker S."/>
            <person name="Walsh C.T."/>
            <person name="Wieland B.L.C."/>
            <person name="Ilzarbe M."/>
            <person name="Galagan J."/>
            <person name="Nusbaum C."/>
            <person name="Birren B."/>
        </authorList>
    </citation>
    <scope>NUCLEOTIDE SEQUENCE [LARGE SCALE GENOMIC DNA]</scope>
    <source>
        <strain evidence="4">NRRL 15998</strain>
    </source>
</reference>
<accession>D6AH45</accession>
<reference evidence="4" key="1">
    <citation type="submission" date="2008-10" db="EMBL/GenBank/DDBJ databases">
        <authorList>
            <person name="Molnar K."/>
        </authorList>
    </citation>
    <scope>NUCLEOTIDE SEQUENCE [LARGE SCALE GENOMIC DNA]</scope>
    <source>
        <strain evidence="4">NRRL 15998</strain>
    </source>
</reference>
<dbReference type="EMBL" id="DS999644">
    <property type="protein sequence ID" value="EFE72866.2"/>
    <property type="molecule type" value="Genomic_DNA"/>
</dbReference>
<organism evidence="3 4">
    <name type="scientific">Streptomyces filamentosus NRRL 15998</name>
    <dbReference type="NCBI Taxonomy" id="457431"/>
    <lineage>
        <taxon>Bacteria</taxon>
        <taxon>Bacillati</taxon>
        <taxon>Actinomycetota</taxon>
        <taxon>Actinomycetes</taxon>
        <taxon>Kitasatosporales</taxon>
        <taxon>Streptomycetaceae</taxon>
        <taxon>Streptomyces</taxon>
    </lineage>
</organism>
<dbReference type="AlphaFoldDB" id="D6AH45"/>
<evidence type="ECO:0000256" key="1">
    <source>
        <dbReference type="SAM" id="MobiDB-lite"/>
    </source>
</evidence>
<evidence type="ECO:0000313" key="3">
    <source>
        <dbReference type="EMBL" id="EFE72866.2"/>
    </source>
</evidence>
<feature type="domain" description="DUF6531" evidence="2">
    <location>
        <begin position="156"/>
        <end position="189"/>
    </location>
</feature>
<proteinExistence type="predicted"/>
<evidence type="ECO:0000313" key="4">
    <source>
        <dbReference type="Proteomes" id="UP000003986"/>
    </source>
</evidence>
<feature type="compositionally biased region" description="Basic and acidic residues" evidence="1">
    <location>
        <begin position="61"/>
        <end position="73"/>
    </location>
</feature>
<evidence type="ECO:0000259" key="2">
    <source>
        <dbReference type="Pfam" id="PF20148"/>
    </source>
</evidence>
<dbReference type="Proteomes" id="UP000003986">
    <property type="component" value="Unassembled WGS sequence"/>
</dbReference>
<name>D6AH45_STRFL</name>
<sequence length="271" mass="29682">MPSEGRQPVPHEGPSPSSSKRRHSDVRSVDAHTGGHRHGHRHPGQEAGEGGGRGSGRLHHVHADRARSAGDRERRRRPGGSGRSQRGRAAERDRHRSGRPRRQGGVPGRSRGCEGRTATRLGGRRSAAGIDGPADGRPQGDQGLWRPSGAKTCKNDPVDVATGEMLLPQTVLGLPGVLQLVLGRTHPCSAADRRQPRRRRELIRFASAVHLRRRWTRHLLDRLQRRHLPYVYDQAGRVVRTEGPDGILSSSCAYGEPEPDTGPRTTRKGGR</sequence>
<dbReference type="InterPro" id="IPR045351">
    <property type="entry name" value="DUF6531"/>
</dbReference>
<feature type="region of interest" description="Disordered" evidence="1">
    <location>
        <begin position="243"/>
        <end position="271"/>
    </location>
</feature>
<protein>
    <submittedName>
        <fullName evidence="3">Predicted protein</fullName>
    </submittedName>
</protein>